<evidence type="ECO:0000313" key="4">
    <source>
        <dbReference type="EMBL" id="GAA0955936.1"/>
    </source>
</evidence>
<dbReference type="Gene3D" id="3.40.1350.10">
    <property type="match status" value="1"/>
</dbReference>
<keyword evidence="5" id="KW-1185">Reference proteome</keyword>
<keyword evidence="2" id="KW-0472">Membrane</keyword>
<gene>
    <name evidence="4" type="ORF">GCM10009550_41430</name>
</gene>
<name>A0ABN1REZ7_9ACTN</name>
<dbReference type="InterPro" id="IPR011335">
    <property type="entry name" value="Restrct_endonuc-II-like"/>
</dbReference>
<feature type="transmembrane region" description="Helical" evidence="2">
    <location>
        <begin position="182"/>
        <end position="208"/>
    </location>
</feature>
<feature type="region of interest" description="Disordered" evidence="1">
    <location>
        <begin position="240"/>
        <end position="259"/>
    </location>
</feature>
<feature type="domain" description="Restriction endonuclease type IV Mrr" evidence="3">
    <location>
        <begin position="13"/>
        <end position="106"/>
    </location>
</feature>
<dbReference type="EMBL" id="BAAAHH010000017">
    <property type="protein sequence ID" value="GAA0955936.1"/>
    <property type="molecule type" value="Genomic_DNA"/>
</dbReference>
<organism evidence="4 5">
    <name type="scientific">Actinocorallia libanotica</name>
    <dbReference type="NCBI Taxonomy" id="46162"/>
    <lineage>
        <taxon>Bacteria</taxon>
        <taxon>Bacillati</taxon>
        <taxon>Actinomycetota</taxon>
        <taxon>Actinomycetes</taxon>
        <taxon>Streptosporangiales</taxon>
        <taxon>Thermomonosporaceae</taxon>
        <taxon>Actinocorallia</taxon>
    </lineage>
</organism>
<dbReference type="RefSeq" id="WP_344242522.1">
    <property type="nucleotide sequence ID" value="NZ_BAAAHH010000017.1"/>
</dbReference>
<reference evidence="4 5" key="1">
    <citation type="journal article" date="2019" name="Int. J. Syst. Evol. Microbiol.">
        <title>The Global Catalogue of Microorganisms (GCM) 10K type strain sequencing project: providing services to taxonomists for standard genome sequencing and annotation.</title>
        <authorList>
            <consortium name="The Broad Institute Genomics Platform"/>
            <consortium name="The Broad Institute Genome Sequencing Center for Infectious Disease"/>
            <person name="Wu L."/>
            <person name="Ma J."/>
        </authorList>
    </citation>
    <scope>NUCLEOTIDE SEQUENCE [LARGE SCALE GENOMIC DNA]</scope>
    <source>
        <strain evidence="4 5">JCM 10696</strain>
    </source>
</reference>
<feature type="region of interest" description="Disordered" evidence="1">
    <location>
        <begin position="152"/>
        <end position="171"/>
    </location>
</feature>
<sequence length="259" mass="27933">MLIPEPERRPVDDWKTAEHNAAAWMRHWGFTDATVTPAGADGGIDIRSRKALGQVKFQGAAVGRAELQRLVGARMRGEQQLFFFTGSAYSAPALAYGEAMDIALFQYDPWGRMKAANKPASAVIASAKRERKSAQPSTPLRIKLTVNKPAAAVPASAERERKSAQPSTPLHKIKLTAKEERAYSLGCGTVSFGCGSFLVTGAIIALVQTSEDRLLNTVILVVGVYFLLLCYFALRQGIRPSQSPSPASQDAESVGQGEN</sequence>
<dbReference type="Pfam" id="PF04471">
    <property type="entry name" value="Mrr_cat"/>
    <property type="match status" value="1"/>
</dbReference>
<keyword evidence="2" id="KW-0812">Transmembrane</keyword>
<dbReference type="SUPFAM" id="SSF52980">
    <property type="entry name" value="Restriction endonuclease-like"/>
    <property type="match status" value="1"/>
</dbReference>
<protein>
    <recommendedName>
        <fullName evidence="3">Restriction endonuclease type IV Mrr domain-containing protein</fullName>
    </recommendedName>
</protein>
<feature type="compositionally biased region" description="Low complexity" evidence="1">
    <location>
        <begin position="240"/>
        <end position="253"/>
    </location>
</feature>
<evidence type="ECO:0000259" key="3">
    <source>
        <dbReference type="Pfam" id="PF04471"/>
    </source>
</evidence>
<dbReference type="InterPro" id="IPR011856">
    <property type="entry name" value="tRNA_endonuc-like_dom_sf"/>
</dbReference>
<evidence type="ECO:0000256" key="2">
    <source>
        <dbReference type="SAM" id="Phobius"/>
    </source>
</evidence>
<dbReference type="Proteomes" id="UP001500665">
    <property type="component" value="Unassembled WGS sequence"/>
</dbReference>
<keyword evidence="2" id="KW-1133">Transmembrane helix</keyword>
<accession>A0ABN1REZ7</accession>
<dbReference type="InterPro" id="IPR007560">
    <property type="entry name" value="Restrct_endonuc_IV_Mrr"/>
</dbReference>
<evidence type="ECO:0000256" key="1">
    <source>
        <dbReference type="SAM" id="MobiDB-lite"/>
    </source>
</evidence>
<proteinExistence type="predicted"/>
<comment type="caution">
    <text evidence="4">The sequence shown here is derived from an EMBL/GenBank/DDBJ whole genome shotgun (WGS) entry which is preliminary data.</text>
</comment>
<feature type="transmembrane region" description="Helical" evidence="2">
    <location>
        <begin position="214"/>
        <end position="234"/>
    </location>
</feature>
<evidence type="ECO:0000313" key="5">
    <source>
        <dbReference type="Proteomes" id="UP001500665"/>
    </source>
</evidence>